<evidence type="ECO:0000256" key="1">
    <source>
        <dbReference type="ARBA" id="ARBA00010424"/>
    </source>
</evidence>
<dbReference type="InterPro" id="IPR013785">
    <property type="entry name" value="Aldolase_TIM"/>
</dbReference>
<evidence type="ECO:0000313" key="4">
    <source>
        <dbReference type="Proteomes" id="UP000189701"/>
    </source>
</evidence>
<gene>
    <name evidence="5" type="primary">LOC104232779</name>
</gene>
<name>A0A1U7WWQ6_NICSY</name>
<proteinExistence type="inferred from homology"/>
<dbReference type="Pfam" id="PF02679">
    <property type="entry name" value="ComA"/>
    <property type="match status" value="1"/>
</dbReference>
<dbReference type="PANTHER" id="PTHR48413:SF1">
    <property type="entry name" value="PROTEIN HEAT-STRESS-ASSOCIATED 32"/>
    <property type="match status" value="1"/>
</dbReference>
<keyword evidence="3" id="KW-0472">Membrane</keyword>
<keyword evidence="3" id="KW-1133">Transmembrane helix</keyword>
<organism evidence="4 5">
    <name type="scientific">Nicotiana sylvestris</name>
    <name type="common">Wood tobacco</name>
    <name type="synonym">South American tobacco</name>
    <dbReference type="NCBI Taxonomy" id="4096"/>
    <lineage>
        <taxon>Eukaryota</taxon>
        <taxon>Viridiplantae</taxon>
        <taxon>Streptophyta</taxon>
        <taxon>Embryophyta</taxon>
        <taxon>Tracheophyta</taxon>
        <taxon>Spermatophyta</taxon>
        <taxon>Magnoliopsida</taxon>
        <taxon>eudicotyledons</taxon>
        <taxon>Gunneridae</taxon>
        <taxon>Pentapetalae</taxon>
        <taxon>asterids</taxon>
        <taxon>lamiids</taxon>
        <taxon>Solanales</taxon>
        <taxon>Solanaceae</taxon>
        <taxon>Nicotianoideae</taxon>
        <taxon>Nicotianeae</taxon>
        <taxon>Nicotiana</taxon>
    </lineage>
</organism>
<reference evidence="5" key="2">
    <citation type="submission" date="2025-08" db="UniProtKB">
        <authorList>
            <consortium name="RefSeq"/>
        </authorList>
    </citation>
    <scope>IDENTIFICATION</scope>
    <source>
        <tissue evidence="5">Leaf</tissue>
    </source>
</reference>
<dbReference type="Proteomes" id="UP000189701">
    <property type="component" value="Unplaced"/>
</dbReference>
<comment type="similarity">
    <text evidence="1">Belongs to the phosphosulfolactate synthase family.</text>
</comment>
<feature type="transmembrane region" description="Helical" evidence="3">
    <location>
        <begin position="183"/>
        <end position="203"/>
    </location>
</feature>
<evidence type="ECO:0000313" key="5">
    <source>
        <dbReference type="RefSeq" id="XP_009784352.1"/>
    </source>
</evidence>
<dbReference type="STRING" id="4096.A0A1U7WWQ6"/>
<keyword evidence="4" id="KW-1185">Reference proteome</keyword>
<dbReference type="eggNOG" id="ENOG502QURZ">
    <property type="taxonomic scope" value="Eukaryota"/>
</dbReference>
<evidence type="ECO:0000256" key="2">
    <source>
        <dbReference type="SAM" id="MobiDB-lite"/>
    </source>
</evidence>
<accession>A0A1U7WWQ6</accession>
<dbReference type="SUPFAM" id="SSF102110">
    <property type="entry name" value="(2r)-phospho-3-sulfolactate synthase ComA"/>
    <property type="match status" value="1"/>
</dbReference>
<sequence length="215" mass="24343">MAAYRWKSFNDEDEDRPEKPRRYGVTEMRGPHYSLFSRGLLEDVFESMGQFVDGLKFCGGSHTLMPKTYIKEVTDMAHKHNVYVSSGDWADQMLRQGPSAIKKYIEECKRLGFDTIELDVASLGLPEETLLRYVRLIKSGGLRAKPQFSVKFNKSDIAFTGDRAFGAYVIPAPQTSGMLVSSGLYLFFLFSLFFLLASGTVTTGRSSYKLFSRDF</sequence>
<reference evidence="4" key="1">
    <citation type="journal article" date="2013" name="Genome Biol.">
        <title>Reference genomes and transcriptomes of Nicotiana sylvestris and Nicotiana tomentosiformis.</title>
        <authorList>
            <person name="Sierro N."/>
            <person name="Battey J.N."/>
            <person name="Ouadi S."/>
            <person name="Bovet L."/>
            <person name="Goepfert S."/>
            <person name="Bakaher N."/>
            <person name="Peitsch M.C."/>
            <person name="Ivanov N.V."/>
        </authorList>
    </citation>
    <scope>NUCLEOTIDE SEQUENCE [LARGE SCALE GENOMIC DNA]</scope>
</reference>
<dbReference type="InterPro" id="IPR036112">
    <property type="entry name" value="ComA_synth_sf"/>
</dbReference>
<feature type="region of interest" description="Disordered" evidence="2">
    <location>
        <begin position="1"/>
        <end position="24"/>
    </location>
</feature>
<protein>
    <submittedName>
        <fullName evidence="5">Uncharacterized protein LOC104232779</fullName>
    </submittedName>
</protein>
<dbReference type="OrthoDB" id="47007at2759"/>
<dbReference type="RefSeq" id="XP_009784352.1">
    <property type="nucleotide sequence ID" value="XM_009786050.1"/>
</dbReference>
<dbReference type="InterPro" id="IPR003830">
    <property type="entry name" value="ComA_synth"/>
</dbReference>
<evidence type="ECO:0000256" key="3">
    <source>
        <dbReference type="SAM" id="Phobius"/>
    </source>
</evidence>
<dbReference type="Gene3D" id="3.20.20.70">
    <property type="entry name" value="Aldolase class I"/>
    <property type="match status" value="1"/>
</dbReference>
<keyword evidence="3" id="KW-0812">Transmembrane</keyword>
<dbReference type="AlphaFoldDB" id="A0A1U7WWQ6"/>
<dbReference type="PANTHER" id="PTHR48413">
    <property type="match status" value="1"/>
</dbReference>